<evidence type="ECO:0000256" key="9">
    <source>
        <dbReference type="ARBA" id="ARBA00049940"/>
    </source>
</evidence>
<feature type="transmembrane region" description="Helical" evidence="10">
    <location>
        <begin position="37"/>
        <end position="56"/>
    </location>
</feature>
<feature type="transmembrane region" description="Helical" evidence="10">
    <location>
        <begin position="101"/>
        <end position="122"/>
    </location>
</feature>
<dbReference type="PANTHER" id="PTHR28259">
    <property type="entry name" value="FLUORIDE EXPORT PROTEIN 1-RELATED"/>
    <property type="match status" value="1"/>
</dbReference>
<reference evidence="11 12" key="1">
    <citation type="submission" date="2022-11" db="EMBL/GenBank/DDBJ databases">
        <title>Anaerobic phenanthrene biodegradation by a DNRA strain PheN6.</title>
        <authorList>
            <person name="Zhang Z."/>
        </authorList>
    </citation>
    <scope>NUCLEOTIDE SEQUENCE [LARGE SCALE GENOMIC DNA]</scope>
    <source>
        <strain evidence="11 12">PheN6</strain>
    </source>
</reference>
<accession>A0ABT5GIT8</accession>
<evidence type="ECO:0000256" key="5">
    <source>
        <dbReference type="ARBA" id="ARBA00023136"/>
    </source>
</evidence>
<dbReference type="PANTHER" id="PTHR28259:SF1">
    <property type="entry name" value="FLUORIDE EXPORT PROTEIN 1-RELATED"/>
    <property type="match status" value="1"/>
</dbReference>
<feature type="transmembrane region" description="Helical" evidence="10">
    <location>
        <begin position="63"/>
        <end position="81"/>
    </location>
</feature>
<evidence type="ECO:0000313" key="12">
    <source>
        <dbReference type="Proteomes" id="UP001150259"/>
    </source>
</evidence>
<evidence type="ECO:0000256" key="4">
    <source>
        <dbReference type="ARBA" id="ARBA00022989"/>
    </source>
</evidence>
<comment type="similarity">
    <text evidence="7 10">Belongs to the fluoride channel Fluc/FEX (TC 1.A.43) family.</text>
</comment>
<feature type="binding site" evidence="10">
    <location>
        <position position="73"/>
    </location>
    <ligand>
        <name>Na(+)</name>
        <dbReference type="ChEBI" id="CHEBI:29101"/>
        <note>structural</note>
    </ligand>
</feature>
<dbReference type="NCBIfam" id="TIGR00494">
    <property type="entry name" value="crcB"/>
    <property type="match status" value="1"/>
</dbReference>
<dbReference type="Proteomes" id="UP001150259">
    <property type="component" value="Unassembled WGS sequence"/>
</dbReference>
<dbReference type="InterPro" id="IPR003691">
    <property type="entry name" value="FluC"/>
</dbReference>
<keyword evidence="10" id="KW-0479">Metal-binding</keyword>
<evidence type="ECO:0000256" key="8">
    <source>
        <dbReference type="ARBA" id="ARBA00035585"/>
    </source>
</evidence>
<dbReference type="RefSeq" id="WP_272462587.1">
    <property type="nucleotide sequence ID" value="NZ_JAPFQL010000049.1"/>
</dbReference>
<keyword evidence="6 10" id="KW-0407">Ion channel</keyword>
<protein>
    <recommendedName>
        <fullName evidence="10">Fluoride-specific ion channel FluC</fullName>
    </recommendedName>
</protein>
<comment type="subcellular location">
    <subcellularLocation>
        <location evidence="1 10">Cell membrane</location>
        <topology evidence="1 10">Multi-pass membrane protein</topology>
    </subcellularLocation>
</comment>
<feature type="binding site" evidence="10">
    <location>
        <position position="76"/>
    </location>
    <ligand>
        <name>Na(+)</name>
        <dbReference type="ChEBI" id="CHEBI:29101"/>
        <note>structural</note>
    </ligand>
</feature>
<keyword evidence="3 10" id="KW-0812">Transmembrane</keyword>
<evidence type="ECO:0000256" key="7">
    <source>
        <dbReference type="ARBA" id="ARBA00035120"/>
    </source>
</evidence>
<keyword evidence="5 10" id="KW-0472">Membrane</keyword>
<keyword evidence="10" id="KW-0915">Sodium</keyword>
<dbReference type="EMBL" id="JAPFQL010000049">
    <property type="protein sequence ID" value="MDC5698013.1"/>
    <property type="molecule type" value="Genomic_DNA"/>
</dbReference>
<organism evidence="11 12">
    <name type="scientific">Intrasporangium calvum</name>
    <dbReference type="NCBI Taxonomy" id="53358"/>
    <lineage>
        <taxon>Bacteria</taxon>
        <taxon>Bacillati</taxon>
        <taxon>Actinomycetota</taxon>
        <taxon>Actinomycetes</taxon>
        <taxon>Micrococcales</taxon>
        <taxon>Intrasporangiaceae</taxon>
        <taxon>Intrasporangium</taxon>
    </lineage>
</organism>
<dbReference type="HAMAP" id="MF_00454">
    <property type="entry name" value="FluC"/>
    <property type="match status" value="1"/>
</dbReference>
<keyword evidence="2 10" id="KW-1003">Cell membrane</keyword>
<name>A0ABT5GIT8_9MICO</name>
<evidence type="ECO:0000256" key="2">
    <source>
        <dbReference type="ARBA" id="ARBA00022475"/>
    </source>
</evidence>
<evidence type="ECO:0000313" key="11">
    <source>
        <dbReference type="EMBL" id="MDC5698013.1"/>
    </source>
</evidence>
<proteinExistence type="inferred from homology"/>
<dbReference type="Pfam" id="PF02537">
    <property type="entry name" value="CRCB"/>
    <property type="match status" value="1"/>
</dbReference>
<comment type="catalytic activity">
    <reaction evidence="8">
        <text>fluoride(in) = fluoride(out)</text>
        <dbReference type="Rhea" id="RHEA:76159"/>
        <dbReference type="ChEBI" id="CHEBI:17051"/>
    </reaction>
    <physiologicalReaction direction="left-to-right" evidence="8">
        <dbReference type="Rhea" id="RHEA:76160"/>
    </physiologicalReaction>
</comment>
<comment type="activity regulation">
    <text evidence="10">Na(+) is not transported, but it plays an essential structural role and its presence is essential for fluoride channel function.</text>
</comment>
<keyword evidence="10" id="KW-0813">Transport</keyword>
<gene>
    <name evidence="10 11" type="primary">crcB</name>
    <name evidence="10" type="synonym">fluC</name>
    <name evidence="11" type="ORF">OO014_12160</name>
</gene>
<comment type="caution">
    <text evidence="11">The sequence shown here is derived from an EMBL/GenBank/DDBJ whole genome shotgun (WGS) entry which is preliminary data.</text>
</comment>
<evidence type="ECO:0000256" key="3">
    <source>
        <dbReference type="ARBA" id="ARBA00022692"/>
    </source>
</evidence>
<comment type="function">
    <text evidence="9 10">Fluoride-specific ion channel. Important for reducing fluoride concentration in the cell, thus reducing its toxicity.</text>
</comment>
<evidence type="ECO:0000256" key="1">
    <source>
        <dbReference type="ARBA" id="ARBA00004651"/>
    </source>
</evidence>
<keyword evidence="12" id="KW-1185">Reference proteome</keyword>
<evidence type="ECO:0000256" key="6">
    <source>
        <dbReference type="ARBA" id="ARBA00023303"/>
    </source>
</evidence>
<evidence type="ECO:0000256" key="10">
    <source>
        <dbReference type="HAMAP-Rule" id="MF_00454"/>
    </source>
</evidence>
<keyword evidence="4 10" id="KW-1133">Transmembrane helix</keyword>
<keyword evidence="10" id="KW-0406">Ion transport</keyword>
<sequence>MTFVLVMVGGAAGAPLRYVTDLAVQRWHGGRFPWGTLAVNVLGSLLLGILLGLAAAGAVSPEVLALFGAGLCGALTTYSTFGFETVRLVEEGALAAALGNVTLSLVVGIAAGGLGWALALAVV</sequence>